<evidence type="ECO:0000256" key="1">
    <source>
        <dbReference type="ARBA" id="ARBA00004651"/>
    </source>
</evidence>
<keyword evidence="9" id="KW-0283">Flagellar rotation</keyword>
<evidence type="ECO:0000256" key="9">
    <source>
        <dbReference type="ARBA" id="ARBA00022779"/>
    </source>
</evidence>
<keyword evidence="6" id="KW-0145">Chemotaxis</keyword>
<dbReference type="PANTHER" id="PTHR30433:SF4">
    <property type="entry name" value="MOTILITY PROTEIN A"/>
    <property type="match status" value="1"/>
</dbReference>
<dbReference type="GO" id="GO:0045893">
    <property type="term" value="P:positive regulation of DNA-templated transcription"/>
    <property type="evidence" value="ECO:0007669"/>
    <property type="project" value="InterPro"/>
</dbReference>
<evidence type="ECO:0000256" key="2">
    <source>
        <dbReference type="ARBA" id="ARBA00008038"/>
    </source>
</evidence>
<dbReference type="Pfam" id="PF00691">
    <property type="entry name" value="OmpA"/>
    <property type="match status" value="1"/>
</dbReference>
<dbReference type="Pfam" id="PF20560">
    <property type="entry name" value="MotA_N"/>
    <property type="match status" value="1"/>
</dbReference>
<organism evidence="21 22">
    <name type="scientific">Glossina palpalis gambiensis</name>
    <dbReference type="NCBI Taxonomy" id="67801"/>
    <lineage>
        <taxon>Eukaryota</taxon>
        <taxon>Metazoa</taxon>
        <taxon>Ecdysozoa</taxon>
        <taxon>Arthropoda</taxon>
        <taxon>Hexapoda</taxon>
        <taxon>Insecta</taxon>
        <taxon>Pterygota</taxon>
        <taxon>Neoptera</taxon>
        <taxon>Endopterygota</taxon>
        <taxon>Diptera</taxon>
        <taxon>Brachycera</taxon>
        <taxon>Muscomorpha</taxon>
        <taxon>Hippoboscoidea</taxon>
        <taxon>Glossinidae</taxon>
        <taxon>Glossina</taxon>
    </lineage>
</organism>
<dbReference type="Pfam" id="PF01618">
    <property type="entry name" value="MotA_ExbB"/>
    <property type="match status" value="1"/>
</dbReference>
<evidence type="ECO:0000256" key="4">
    <source>
        <dbReference type="ARBA" id="ARBA00022475"/>
    </source>
</evidence>
<keyword evidence="4" id="KW-1003">Cell membrane</keyword>
<keyword evidence="22" id="KW-1185">Reference proteome</keyword>
<dbReference type="InterPro" id="IPR036737">
    <property type="entry name" value="OmpA-like_sf"/>
</dbReference>
<dbReference type="CDD" id="cd07185">
    <property type="entry name" value="OmpA_C-like"/>
    <property type="match status" value="1"/>
</dbReference>
<dbReference type="NCBIfam" id="NF006548">
    <property type="entry name" value="PRK09041.1"/>
    <property type="match status" value="1"/>
</dbReference>
<keyword evidence="16 19" id="KW-0472">Membrane</keyword>
<evidence type="ECO:0000256" key="16">
    <source>
        <dbReference type="ARBA" id="ARBA00023136"/>
    </source>
</evidence>
<dbReference type="InterPro" id="IPR047055">
    <property type="entry name" value="MotA-like"/>
</dbReference>
<evidence type="ECO:0000256" key="5">
    <source>
        <dbReference type="ARBA" id="ARBA00022490"/>
    </source>
</evidence>
<evidence type="ECO:0000256" key="12">
    <source>
        <dbReference type="ARBA" id="ARBA00022989"/>
    </source>
</evidence>
<evidence type="ECO:0000256" key="14">
    <source>
        <dbReference type="ARBA" id="ARBA00023065"/>
    </source>
</evidence>
<comment type="subcellular location">
    <subcellularLocation>
        <location evidence="1">Cell membrane</location>
        <topology evidence="1">Multi-pass membrane protein</topology>
    </subcellularLocation>
</comment>
<dbReference type="InterPro" id="IPR002898">
    <property type="entry name" value="MotA_ExbB_proton_chnl"/>
</dbReference>
<keyword evidence="7 19" id="KW-0812">Transmembrane</keyword>
<keyword evidence="10" id="KW-0375">Hydrogen ion transport</keyword>
<keyword evidence="11" id="KW-0862">Zinc</keyword>
<evidence type="ECO:0000256" key="13">
    <source>
        <dbReference type="ARBA" id="ARBA00023015"/>
    </source>
</evidence>
<evidence type="ECO:0000256" key="18">
    <source>
        <dbReference type="ARBA" id="ARBA00023163"/>
    </source>
</evidence>
<dbReference type="GO" id="GO:1902600">
    <property type="term" value="P:proton transmembrane transport"/>
    <property type="evidence" value="ECO:0007669"/>
    <property type="project" value="UniProtKB-KW"/>
</dbReference>
<evidence type="ECO:0000256" key="6">
    <source>
        <dbReference type="ARBA" id="ARBA00022500"/>
    </source>
</evidence>
<evidence type="ECO:0000313" key="22">
    <source>
        <dbReference type="Proteomes" id="UP000092460"/>
    </source>
</evidence>
<evidence type="ECO:0000256" key="7">
    <source>
        <dbReference type="ARBA" id="ARBA00022692"/>
    </source>
</evidence>
<keyword evidence="12 19" id="KW-1133">Transmembrane helix</keyword>
<dbReference type="EnsemblMetazoa" id="GPPI046743-RA">
    <property type="protein sequence ID" value="GPPI046743-PA"/>
    <property type="gene ID" value="GPPI046743"/>
</dbReference>
<dbReference type="PANTHER" id="PTHR30433">
    <property type="entry name" value="CHEMOTAXIS PROTEIN MOTA"/>
    <property type="match status" value="1"/>
</dbReference>
<accession>A0A1B0C1Q4</accession>
<evidence type="ECO:0000256" key="3">
    <source>
        <dbReference type="ARBA" id="ARBA00022448"/>
    </source>
</evidence>
<sequence length="659" mass="74024">MQESKDIQLATELISLGARLPILENETCLSRSRLLKLYKEVQGSPAPKGLLPFSADWFLSWEQNIHSSAFYNSYLCLIRTGNISNIEAMIKAYRLYLELCPKSKNGKPILGLTRAWILLRFIDSQLLGQTKCIKCSGAFITFCHPPSRAVKKRIIVLIIVGYCVVFISVFGGFLLAEGQIGALFQPVELLIILGAGIGAFIVGNNGKAIFATMKAFPKLFHSSKYNKDILMISGNLNAYEIEALMNEEIETCEQEYEVPITSLLQVGDALPAFGIVAAVMGVVNALAAADRPAAELGELIAHAMVGTFLGILLAYGCVMPLGALLKQKSDEYIKMLQCIKITLLSSINGYAPQIAIEFGRKILYSSERPSFDELEEHLRQIKKSGTSTPQQREQIADYFRMPIKDTINKNHKTSIHSIPMPEDGGSNIQTTNINQKKERELAHQKDIRRLNKTRYHLQQMLKNDPRLRDLQRNMHITLVHEGLRIEIVDSKKRPMFTTGGKEIAPYMRYIMRIIAPVLNELPNRISLAGHTDNQPYIKGERGYSNWELSADRANASRRELIEGGLMSDKILRVIGMANTMATKHKNSHHASQRRISIVILTRQQEEAIKKENSESHSELIETNDDPASQLWKLAAPQAFTGKNEFQLKSNLRDFSKKNE</sequence>
<keyword evidence="17" id="KW-0010">Activator</keyword>
<evidence type="ECO:0000259" key="20">
    <source>
        <dbReference type="PROSITE" id="PS51123"/>
    </source>
</evidence>
<dbReference type="PROSITE" id="PS51123">
    <property type="entry name" value="OMPA_2"/>
    <property type="match status" value="1"/>
</dbReference>
<dbReference type="Gene3D" id="3.30.1330.60">
    <property type="entry name" value="OmpA-like domain"/>
    <property type="match status" value="1"/>
</dbReference>
<feature type="transmembrane region" description="Helical" evidence="19">
    <location>
        <begin position="154"/>
        <end position="176"/>
    </location>
</feature>
<feature type="transmembrane region" description="Helical" evidence="19">
    <location>
        <begin position="269"/>
        <end position="287"/>
    </location>
</feature>
<protein>
    <recommendedName>
        <fullName evidence="20">OmpA-like domain-containing protein</fullName>
    </recommendedName>
</protein>
<reference evidence="21" key="2">
    <citation type="submission" date="2020-05" db="UniProtKB">
        <authorList>
            <consortium name="EnsemblMetazoa"/>
        </authorList>
    </citation>
    <scope>IDENTIFICATION</scope>
    <source>
        <strain evidence="21">IAEA</strain>
    </source>
</reference>
<evidence type="ECO:0000256" key="19">
    <source>
        <dbReference type="SAM" id="Phobius"/>
    </source>
</evidence>
<dbReference type="InterPro" id="IPR046786">
    <property type="entry name" value="MotA_N"/>
</dbReference>
<keyword evidence="15" id="KW-0238">DNA-binding</keyword>
<proteinExistence type="inferred from homology"/>
<evidence type="ECO:0000256" key="10">
    <source>
        <dbReference type="ARBA" id="ARBA00022781"/>
    </source>
</evidence>
<dbReference type="GO" id="GO:0005886">
    <property type="term" value="C:plasma membrane"/>
    <property type="evidence" value="ECO:0007669"/>
    <property type="project" value="UniProtKB-SubCell"/>
</dbReference>
<keyword evidence="18" id="KW-0804">Transcription</keyword>
<comment type="similarity">
    <text evidence="2">Belongs to the MotA family.</text>
</comment>
<keyword evidence="13" id="KW-0805">Transcription regulation</keyword>
<keyword evidence="8" id="KW-0479">Metal-binding</keyword>
<keyword evidence="14" id="KW-0406">Ion transport</keyword>
<dbReference type="Pfam" id="PF05280">
    <property type="entry name" value="FlhC"/>
    <property type="match status" value="1"/>
</dbReference>
<dbReference type="STRING" id="67801.A0A1B0C1Q4"/>
<dbReference type="PROSITE" id="PS01307">
    <property type="entry name" value="MOTA"/>
    <property type="match status" value="1"/>
</dbReference>
<dbReference type="InterPro" id="IPR006665">
    <property type="entry name" value="OmpA-like"/>
</dbReference>
<dbReference type="InterPro" id="IPR007944">
    <property type="entry name" value="FlhC"/>
</dbReference>
<dbReference type="SUPFAM" id="SSF160930">
    <property type="entry name" value="FlhC-like"/>
    <property type="match status" value="1"/>
</dbReference>
<feature type="transmembrane region" description="Helical" evidence="19">
    <location>
        <begin position="182"/>
        <end position="203"/>
    </location>
</feature>
<dbReference type="VEuPathDB" id="VectorBase:GPPI046743"/>
<keyword evidence="5" id="KW-0963">Cytoplasm</keyword>
<dbReference type="EMBL" id="JXJN01024141">
    <property type="status" value="NOT_ANNOTATED_CDS"/>
    <property type="molecule type" value="Genomic_DNA"/>
</dbReference>
<dbReference type="GO" id="GO:0046872">
    <property type="term" value="F:metal ion binding"/>
    <property type="evidence" value="ECO:0007669"/>
    <property type="project" value="UniProtKB-KW"/>
</dbReference>
<dbReference type="AlphaFoldDB" id="A0A1B0C1Q4"/>
<evidence type="ECO:0000256" key="8">
    <source>
        <dbReference type="ARBA" id="ARBA00022723"/>
    </source>
</evidence>
<evidence type="ECO:0000256" key="17">
    <source>
        <dbReference type="ARBA" id="ARBA00023159"/>
    </source>
</evidence>
<evidence type="ECO:0000256" key="11">
    <source>
        <dbReference type="ARBA" id="ARBA00022833"/>
    </source>
</evidence>
<dbReference type="GO" id="GO:0003677">
    <property type="term" value="F:DNA binding"/>
    <property type="evidence" value="ECO:0007669"/>
    <property type="project" value="UniProtKB-KW"/>
</dbReference>
<dbReference type="InterPro" id="IPR000540">
    <property type="entry name" value="Flag_MotA_CS"/>
</dbReference>
<name>A0A1B0C1Q4_9MUSC</name>
<dbReference type="Proteomes" id="UP000092460">
    <property type="component" value="Unassembled WGS sequence"/>
</dbReference>
<reference evidence="22" key="1">
    <citation type="submission" date="2015-01" db="EMBL/GenBank/DDBJ databases">
        <authorList>
            <person name="Aksoy S."/>
            <person name="Warren W."/>
            <person name="Wilson R.K."/>
        </authorList>
    </citation>
    <scope>NUCLEOTIDE SEQUENCE [LARGE SCALE GENOMIC DNA]</scope>
    <source>
        <strain evidence="22">IAEA</strain>
    </source>
</reference>
<evidence type="ECO:0000313" key="21">
    <source>
        <dbReference type="EnsemblMetazoa" id="GPPI046743-PA"/>
    </source>
</evidence>
<dbReference type="GO" id="GO:0006935">
    <property type="term" value="P:chemotaxis"/>
    <property type="evidence" value="ECO:0007669"/>
    <property type="project" value="UniProtKB-KW"/>
</dbReference>
<feature type="domain" description="OmpA-like" evidence="20">
    <location>
        <begin position="483"/>
        <end position="603"/>
    </location>
</feature>
<evidence type="ECO:0000256" key="15">
    <source>
        <dbReference type="ARBA" id="ARBA00023125"/>
    </source>
</evidence>
<keyword evidence="3" id="KW-0813">Transport</keyword>
<feature type="transmembrane region" description="Helical" evidence="19">
    <location>
        <begin position="299"/>
        <end position="325"/>
    </location>
</feature>
<dbReference type="SUPFAM" id="SSF103088">
    <property type="entry name" value="OmpA-like"/>
    <property type="match status" value="1"/>
</dbReference>